<feature type="signal peptide" evidence="1">
    <location>
        <begin position="1"/>
        <end position="20"/>
    </location>
</feature>
<gene>
    <name evidence="2" type="ORF">GCM10010841_12930</name>
</gene>
<dbReference type="EMBL" id="BMOM01000007">
    <property type="protein sequence ID" value="GGM06031.1"/>
    <property type="molecule type" value="Genomic_DNA"/>
</dbReference>
<evidence type="ECO:0008006" key="4">
    <source>
        <dbReference type="Google" id="ProtNLM"/>
    </source>
</evidence>
<evidence type="ECO:0000313" key="3">
    <source>
        <dbReference type="Proteomes" id="UP000661918"/>
    </source>
</evidence>
<dbReference type="Proteomes" id="UP000661918">
    <property type="component" value="Unassembled WGS sequence"/>
</dbReference>
<protein>
    <recommendedName>
        <fullName evidence="4">Lipoprotein</fullName>
    </recommendedName>
</protein>
<sequence length="152" mass="16323">MSRLLPLLLAGLLGAATSCAPRVTVPQTQINSAVSVNGRLLTVSLVNAGPRDLLLKNDCPRPFKLNVLDAAEATRPEIKFGQFQTCVASYLPPLPWRVGERISAVVEFPLQLGTRTLEAEASVNVKLASEGTGSDGFRTIQVNIAPFQVDIR</sequence>
<dbReference type="PROSITE" id="PS51257">
    <property type="entry name" value="PROKAR_LIPOPROTEIN"/>
    <property type="match status" value="1"/>
</dbReference>
<accession>A0ABQ2GP13</accession>
<comment type="caution">
    <text evidence="2">The sequence shown here is derived from an EMBL/GenBank/DDBJ whole genome shotgun (WGS) entry which is preliminary data.</text>
</comment>
<organism evidence="2 3">
    <name type="scientific">Deinococcus aerophilus</name>
    <dbReference type="NCBI Taxonomy" id="522488"/>
    <lineage>
        <taxon>Bacteria</taxon>
        <taxon>Thermotogati</taxon>
        <taxon>Deinococcota</taxon>
        <taxon>Deinococci</taxon>
        <taxon>Deinococcales</taxon>
        <taxon>Deinococcaceae</taxon>
        <taxon>Deinococcus</taxon>
    </lineage>
</organism>
<keyword evidence="1" id="KW-0732">Signal</keyword>
<evidence type="ECO:0000256" key="1">
    <source>
        <dbReference type="SAM" id="SignalP"/>
    </source>
</evidence>
<dbReference type="RefSeq" id="WP_188902576.1">
    <property type="nucleotide sequence ID" value="NZ_BMOM01000007.1"/>
</dbReference>
<evidence type="ECO:0000313" key="2">
    <source>
        <dbReference type="EMBL" id="GGM06031.1"/>
    </source>
</evidence>
<feature type="chain" id="PRO_5045118451" description="Lipoprotein" evidence="1">
    <location>
        <begin position="21"/>
        <end position="152"/>
    </location>
</feature>
<name>A0ABQ2GP13_9DEIO</name>
<keyword evidence="3" id="KW-1185">Reference proteome</keyword>
<proteinExistence type="predicted"/>
<reference evidence="3" key="1">
    <citation type="journal article" date="2019" name="Int. J. Syst. Evol. Microbiol.">
        <title>The Global Catalogue of Microorganisms (GCM) 10K type strain sequencing project: providing services to taxonomists for standard genome sequencing and annotation.</title>
        <authorList>
            <consortium name="The Broad Institute Genomics Platform"/>
            <consortium name="The Broad Institute Genome Sequencing Center for Infectious Disease"/>
            <person name="Wu L."/>
            <person name="Ma J."/>
        </authorList>
    </citation>
    <scope>NUCLEOTIDE SEQUENCE [LARGE SCALE GENOMIC DNA]</scope>
    <source>
        <strain evidence="3">JCM 15443</strain>
    </source>
</reference>